<evidence type="ECO:0000256" key="2">
    <source>
        <dbReference type="ARBA" id="ARBA00022801"/>
    </source>
</evidence>
<dbReference type="InterPro" id="IPR001375">
    <property type="entry name" value="Peptidase_S9_cat"/>
</dbReference>
<gene>
    <name evidence="5" type="ORF">DI551_08880</name>
</gene>
<proteinExistence type="predicted"/>
<dbReference type="PANTHER" id="PTHR43037">
    <property type="entry name" value="UNNAMED PRODUCT-RELATED"/>
    <property type="match status" value="1"/>
</dbReference>
<dbReference type="GO" id="GO:0008236">
    <property type="term" value="F:serine-type peptidase activity"/>
    <property type="evidence" value="ECO:0007669"/>
    <property type="project" value="InterPro"/>
</dbReference>
<protein>
    <recommendedName>
        <fullName evidence="4">Peptidase S9 prolyl oligopeptidase catalytic domain-containing protein</fullName>
    </recommendedName>
</protein>
<dbReference type="InterPro" id="IPR029058">
    <property type="entry name" value="AB_hydrolase_fold"/>
</dbReference>
<dbReference type="Gene3D" id="3.40.50.1820">
    <property type="entry name" value="alpha/beta hydrolase"/>
    <property type="match status" value="1"/>
</dbReference>
<reference evidence="5 6" key="1">
    <citation type="submission" date="2017-08" db="EMBL/GenBank/DDBJ databases">
        <title>Infants hospitalized years apart are colonized by the same room-sourced microbial strains.</title>
        <authorList>
            <person name="Brooks B."/>
            <person name="Olm M.R."/>
            <person name="Firek B.A."/>
            <person name="Baker R."/>
            <person name="Thomas B.C."/>
            <person name="Morowitz M.J."/>
            <person name="Banfield J.F."/>
        </authorList>
    </citation>
    <scope>NUCLEOTIDE SEQUENCE [LARGE SCALE GENOMIC DNA]</scope>
    <source>
        <strain evidence="5">S2_005_002_R2_29</strain>
    </source>
</reference>
<evidence type="ECO:0000256" key="1">
    <source>
        <dbReference type="ARBA" id="ARBA00022729"/>
    </source>
</evidence>
<feature type="signal peptide" evidence="3">
    <location>
        <begin position="1"/>
        <end position="20"/>
    </location>
</feature>
<keyword evidence="1 3" id="KW-0732">Signal</keyword>
<organism evidence="5 6">
    <name type="scientific">Micavibrio aeruginosavorus</name>
    <dbReference type="NCBI Taxonomy" id="349221"/>
    <lineage>
        <taxon>Bacteria</taxon>
        <taxon>Pseudomonadati</taxon>
        <taxon>Bdellovibrionota</taxon>
        <taxon>Bdellovibrionia</taxon>
        <taxon>Bdellovibrionales</taxon>
        <taxon>Pseudobdellovibrionaceae</taxon>
        <taxon>Micavibrio</taxon>
    </lineage>
</organism>
<keyword evidence="2" id="KW-0378">Hydrolase</keyword>
<feature type="domain" description="Peptidase S9 prolyl oligopeptidase catalytic" evidence="4">
    <location>
        <begin position="141"/>
        <end position="198"/>
    </location>
</feature>
<sequence>MKIKALLALALCLIPLSAHAEMGERLKQWREMREHRQDAKKRLDQVPQDVATDSFEGREILVHVAANARPANREMVVVLHGGMGNANHIFSILGQDLNDAADEGGFVVAYLNGSAASRLGGSSHAWNAGGGCCGQPFAKNVDDVAYIKAAVKYLTAKYNVDPKKVYGIGHSNGAMMTQRLMCETDLYQAAIPISGPLNIDNPKCLSGQGKKIWAIHGAADENVPVKGGFGTKGVTNINYKSQDYTQTVFHAVTVEYKEDILPGIDHSLQSIAIAIEKRDGRTFGRDAALFFGLAPKY</sequence>
<dbReference type="SUPFAM" id="SSF53474">
    <property type="entry name" value="alpha/beta-Hydrolases"/>
    <property type="match status" value="1"/>
</dbReference>
<dbReference type="Proteomes" id="UP000249417">
    <property type="component" value="Unassembled WGS sequence"/>
</dbReference>
<dbReference type="EMBL" id="QFQB01000069">
    <property type="protein sequence ID" value="PZQ44981.1"/>
    <property type="molecule type" value="Genomic_DNA"/>
</dbReference>
<evidence type="ECO:0000259" key="4">
    <source>
        <dbReference type="Pfam" id="PF00326"/>
    </source>
</evidence>
<dbReference type="InterPro" id="IPR050955">
    <property type="entry name" value="Plant_Biomass_Hydrol_Est"/>
</dbReference>
<feature type="chain" id="PRO_5016078455" description="Peptidase S9 prolyl oligopeptidase catalytic domain-containing protein" evidence="3">
    <location>
        <begin position="21"/>
        <end position="297"/>
    </location>
</feature>
<dbReference type="PANTHER" id="PTHR43037:SF5">
    <property type="entry name" value="FERULOYL ESTERASE"/>
    <property type="match status" value="1"/>
</dbReference>
<evidence type="ECO:0000256" key="3">
    <source>
        <dbReference type="SAM" id="SignalP"/>
    </source>
</evidence>
<evidence type="ECO:0000313" key="5">
    <source>
        <dbReference type="EMBL" id="PZQ44981.1"/>
    </source>
</evidence>
<evidence type="ECO:0000313" key="6">
    <source>
        <dbReference type="Proteomes" id="UP000249417"/>
    </source>
</evidence>
<accession>A0A2W5MUM7</accession>
<dbReference type="GO" id="GO:0006508">
    <property type="term" value="P:proteolysis"/>
    <property type="evidence" value="ECO:0007669"/>
    <property type="project" value="InterPro"/>
</dbReference>
<comment type="caution">
    <text evidence="5">The sequence shown here is derived from an EMBL/GenBank/DDBJ whole genome shotgun (WGS) entry which is preliminary data.</text>
</comment>
<name>A0A2W5MUM7_9BACT</name>
<dbReference type="Pfam" id="PF00326">
    <property type="entry name" value="Peptidase_S9"/>
    <property type="match status" value="1"/>
</dbReference>
<dbReference type="AlphaFoldDB" id="A0A2W5MUM7"/>